<evidence type="ECO:0000256" key="2">
    <source>
        <dbReference type="ARBA" id="ARBA00023125"/>
    </source>
</evidence>
<evidence type="ECO:0000313" key="5">
    <source>
        <dbReference type="EMBL" id="AMX01431.1"/>
    </source>
</evidence>
<accession>A0A143HIV7</accession>
<dbReference type="InterPro" id="IPR016032">
    <property type="entry name" value="Sig_transdc_resp-reg_C-effctor"/>
</dbReference>
<dbReference type="InterPro" id="IPR000792">
    <property type="entry name" value="Tscrpt_reg_LuxR_C"/>
</dbReference>
<dbReference type="SUPFAM" id="SSF46894">
    <property type="entry name" value="C-terminal effector domain of the bipartite response regulators"/>
    <property type="match status" value="1"/>
</dbReference>
<reference evidence="6" key="1">
    <citation type="submission" date="2016-03" db="EMBL/GenBank/DDBJ databases">
        <authorList>
            <person name="Lee Y.-S."/>
            <person name="Choi Y.-L."/>
        </authorList>
    </citation>
    <scope>NUCLEOTIDE SEQUENCE [LARGE SCALE GENOMIC DNA]</scope>
    <source>
        <strain evidence="6">DAU221</strain>
    </source>
</reference>
<keyword evidence="2" id="KW-0238">DNA-binding</keyword>
<evidence type="ECO:0000259" key="4">
    <source>
        <dbReference type="PROSITE" id="PS50043"/>
    </source>
</evidence>
<name>A0A143HIV7_MICTH</name>
<gene>
    <name evidence="5" type="ORF">A3224_01510</name>
</gene>
<feature type="domain" description="HTH luxR-type" evidence="4">
    <location>
        <begin position="171"/>
        <end position="236"/>
    </location>
</feature>
<dbReference type="OrthoDB" id="9774661at2"/>
<dbReference type="Gene3D" id="1.10.10.10">
    <property type="entry name" value="Winged helix-like DNA-binding domain superfamily/Winged helix DNA-binding domain"/>
    <property type="match status" value="1"/>
</dbReference>
<dbReference type="PROSITE" id="PS00622">
    <property type="entry name" value="HTH_LUXR_1"/>
    <property type="match status" value="1"/>
</dbReference>
<keyword evidence="6" id="KW-1185">Reference proteome</keyword>
<keyword evidence="3" id="KW-0804">Transcription</keyword>
<dbReference type="KEGG" id="mthd:A3224_01510"/>
<dbReference type="CDD" id="cd06170">
    <property type="entry name" value="LuxR_C_like"/>
    <property type="match status" value="1"/>
</dbReference>
<dbReference type="STRING" id="252514.A3224_01510"/>
<dbReference type="AlphaFoldDB" id="A0A143HIV7"/>
<dbReference type="InterPro" id="IPR036693">
    <property type="entry name" value="TF_LuxR_autoind-bd_dom_sf"/>
</dbReference>
<dbReference type="RefSeq" id="WP_067150551.1">
    <property type="nucleotide sequence ID" value="NZ_CP014864.1"/>
</dbReference>
<dbReference type="PRINTS" id="PR00038">
    <property type="entry name" value="HTHLUXR"/>
</dbReference>
<dbReference type="InterPro" id="IPR036388">
    <property type="entry name" value="WH-like_DNA-bd_sf"/>
</dbReference>
<dbReference type="Pfam" id="PF00196">
    <property type="entry name" value="GerE"/>
    <property type="match status" value="1"/>
</dbReference>
<dbReference type="PANTHER" id="PTHR44688:SF16">
    <property type="entry name" value="DNA-BINDING TRANSCRIPTIONAL ACTIVATOR DEVR_DOSR"/>
    <property type="match status" value="1"/>
</dbReference>
<dbReference type="InterPro" id="IPR005143">
    <property type="entry name" value="TF_LuxR_autoind-bd_dom"/>
</dbReference>
<organism evidence="5 6">
    <name type="scientific">Microbulbifer thermotolerans</name>
    <dbReference type="NCBI Taxonomy" id="252514"/>
    <lineage>
        <taxon>Bacteria</taxon>
        <taxon>Pseudomonadati</taxon>
        <taxon>Pseudomonadota</taxon>
        <taxon>Gammaproteobacteria</taxon>
        <taxon>Cellvibrionales</taxon>
        <taxon>Microbulbiferaceae</taxon>
        <taxon>Microbulbifer</taxon>
    </lineage>
</organism>
<dbReference type="Gene3D" id="3.30.450.80">
    <property type="entry name" value="Transcription factor LuxR-like, autoinducer-binding domain"/>
    <property type="match status" value="1"/>
</dbReference>
<dbReference type="GeneID" id="76606721"/>
<dbReference type="GO" id="GO:0003677">
    <property type="term" value="F:DNA binding"/>
    <property type="evidence" value="ECO:0007669"/>
    <property type="project" value="UniProtKB-KW"/>
</dbReference>
<dbReference type="GO" id="GO:0006355">
    <property type="term" value="P:regulation of DNA-templated transcription"/>
    <property type="evidence" value="ECO:0007669"/>
    <property type="project" value="InterPro"/>
</dbReference>
<proteinExistence type="predicted"/>
<evidence type="ECO:0000256" key="1">
    <source>
        <dbReference type="ARBA" id="ARBA00023015"/>
    </source>
</evidence>
<protein>
    <recommendedName>
        <fullName evidence="4">HTH luxR-type domain-containing protein</fullName>
    </recommendedName>
</protein>
<dbReference type="PROSITE" id="PS50043">
    <property type="entry name" value="HTH_LUXR_2"/>
    <property type="match status" value="1"/>
</dbReference>
<dbReference type="SMART" id="SM00421">
    <property type="entry name" value="HTH_LUXR"/>
    <property type="match status" value="1"/>
</dbReference>
<dbReference type="EMBL" id="CP014864">
    <property type="protein sequence ID" value="AMX01431.1"/>
    <property type="molecule type" value="Genomic_DNA"/>
</dbReference>
<dbReference type="SUPFAM" id="SSF75516">
    <property type="entry name" value="Pheromone-binding domain of LuxR-like quorum-sensing transcription factors"/>
    <property type="match status" value="1"/>
</dbReference>
<evidence type="ECO:0000256" key="3">
    <source>
        <dbReference type="ARBA" id="ARBA00023163"/>
    </source>
</evidence>
<evidence type="ECO:0000313" key="6">
    <source>
        <dbReference type="Proteomes" id="UP000076077"/>
    </source>
</evidence>
<keyword evidence="1" id="KW-0805">Transcription regulation</keyword>
<dbReference type="PANTHER" id="PTHR44688">
    <property type="entry name" value="DNA-BINDING TRANSCRIPTIONAL ACTIVATOR DEVR_DOSR"/>
    <property type="match status" value="1"/>
</dbReference>
<sequence length="240" mass="27154">MQKEVIRALPELLAAQSMDQVTEHIRGSISAMGFDFYFIGIENLVAANGTYCGVQTNYPPAYIERYRRLRWFRRDPVMRHCRRSQVPVIWHRAHFPGDTRELYEALAVHGIATGVATGLRSLRHSRVMVISVANGKPFCKRVESWLIETTPTIQLLASYTYEAILALKEAAMVADIALTPRESECMHWAAIGKTSWEISRILGCSEATVNFHFRNVMHKLDVVNRGQAVARALSLGLIRL</sequence>
<dbReference type="Pfam" id="PF03472">
    <property type="entry name" value="Autoind_bind"/>
    <property type="match status" value="1"/>
</dbReference>
<dbReference type="Proteomes" id="UP000076077">
    <property type="component" value="Chromosome"/>
</dbReference>